<sequence length="217" mass="23444">MDYSDSKEQGDSFDVDLESGVGIIQSNAERSSDSDSDKKLAKTAFLRLCDGLMSVDDDSLVKSDTGNVNEGSLESIVKCKKGSSAKKPPRPPRPLSLDAYDQKLIKELAELAMIKRARVERMKALKQKKNSKISSSSSSSSHGSVFAMIFTIIFFLVILFQGHNSGVTIQATPQMGQVKAAPQTGQRNTNGLTVLQNQLNISPSVSVSSNYKSSTGF</sequence>
<keyword evidence="3" id="KW-1185">Reference proteome</keyword>
<evidence type="ECO:0000313" key="3">
    <source>
        <dbReference type="Proteomes" id="UP001206925"/>
    </source>
</evidence>
<organism evidence="2 3">
    <name type="scientific">Ambrosia artemisiifolia</name>
    <name type="common">Common ragweed</name>
    <dbReference type="NCBI Taxonomy" id="4212"/>
    <lineage>
        <taxon>Eukaryota</taxon>
        <taxon>Viridiplantae</taxon>
        <taxon>Streptophyta</taxon>
        <taxon>Embryophyta</taxon>
        <taxon>Tracheophyta</taxon>
        <taxon>Spermatophyta</taxon>
        <taxon>Magnoliopsida</taxon>
        <taxon>eudicotyledons</taxon>
        <taxon>Gunneridae</taxon>
        <taxon>Pentapetalae</taxon>
        <taxon>asterids</taxon>
        <taxon>campanulids</taxon>
        <taxon>Asterales</taxon>
        <taxon>Asteraceae</taxon>
        <taxon>Asteroideae</taxon>
        <taxon>Heliantheae alliance</taxon>
        <taxon>Heliantheae</taxon>
        <taxon>Ambrosia</taxon>
    </lineage>
</organism>
<evidence type="ECO:0000256" key="1">
    <source>
        <dbReference type="SAM" id="Phobius"/>
    </source>
</evidence>
<reference evidence="2" key="1">
    <citation type="submission" date="2022-06" db="EMBL/GenBank/DDBJ databases">
        <title>Uncovering the hologenomic basis of an extraordinary plant invasion.</title>
        <authorList>
            <person name="Bieker V.C."/>
            <person name="Martin M.D."/>
            <person name="Gilbert T."/>
            <person name="Hodgins K."/>
            <person name="Battlay P."/>
            <person name="Petersen B."/>
            <person name="Wilson J."/>
        </authorList>
    </citation>
    <scope>NUCLEOTIDE SEQUENCE</scope>
    <source>
        <strain evidence="2">AA19_3_7</strain>
        <tissue evidence="2">Leaf</tissue>
    </source>
</reference>
<keyword evidence="1" id="KW-0472">Membrane</keyword>
<proteinExistence type="predicted"/>
<protein>
    <recommendedName>
        <fullName evidence="4">Transmembrane protein</fullName>
    </recommendedName>
</protein>
<feature type="transmembrane region" description="Helical" evidence="1">
    <location>
        <begin position="141"/>
        <end position="160"/>
    </location>
</feature>
<dbReference type="Proteomes" id="UP001206925">
    <property type="component" value="Unassembled WGS sequence"/>
</dbReference>
<gene>
    <name evidence="2" type="ORF">M8C21_005379</name>
</gene>
<dbReference type="PANTHER" id="PTHR34188:SF5">
    <property type="entry name" value="OS05G0131900 PROTEIN"/>
    <property type="match status" value="1"/>
</dbReference>
<keyword evidence="1" id="KW-0812">Transmembrane</keyword>
<comment type="caution">
    <text evidence="2">The sequence shown here is derived from an EMBL/GenBank/DDBJ whole genome shotgun (WGS) entry which is preliminary data.</text>
</comment>
<keyword evidence="1" id="KW-1133">Transmembrane helix</keyword>
<evidence type="ECO:0008006" key="4">
    <source>
        <dbReference type="Google" id="ProtNLM"/>
    </source>
</evidence>
<evidence type="ECO:0000313" key="2">
    <source>
        <dbReference type="EMBL" id="KAI7725622.1"/>
    </source>
</evidence>
<dbReference type="AlphaFoldDB" id="A0AAD5G2F1"/>
<accession>A0AAD5G2F1</accession>
<dbReference type="EMBL" id="JAMZMK010011893">
    <property type="protein sequence ID" value="KAI7725622.1"/>
    <property type="molecule type" value="Genomic_DNA"/>
</dbReference>
<name>A0AAD5G2F1_AMBAR</name>
<dbReference type="PANTHER" id="PTHR34188">
    <property type="entry name" value="OS01G0299500 PROTEIN"/>
    <property type="match status" value="1"/>
</dbReference>